<dbReference type="SUPFAM" id="SSF51735">
    <property type="entry name" value="NAD(P)-binding Rossmann-fold domains"/>
    <property type="match status" value="1"/>
</dbReference>
<dbReference type="PANTHER" id="PTHR43054:SF1">
    <property type="entry name" value="SCYLLO-INOSITOL 2-DEHYDROGENASE (NADP(+)) IOLU"/>
    <property type="match status" value="1"/>
</dbReference>
<name>A0A6N8U414_9FIRM</name>
<evidence type="ECO:0000259" key="1">
    <source>
        <dbReference type="Pfam" id="PF01408"/>
    </source>
</evidence>
<reference evidence="3 4" key="1">
    <citation type="submission" date="2019-12" db="EMBL/GenBank/DDBJ databases">
        <authorList>
            <person name="Yang R."/>
        </authorList>
    </citation>
    <scope>NUCLEOTIDE SEQUENCE [LARGE SCALE GENOMIC DNA]</scope>
    <source>
        <strain evidence="3 4">DONG20-135</strain>
    </source>
</reference>
<dbReference type="GO" id="GO:0000166">
    <property type="term" value="F:nucleotide binding"/>
    <property type="evidence" value="ECO:0007669"/>
    <property type="project" value="InterPro"/>
</dbReference>
<dbReference type="Pfam" id="PF01408">
    <property type="entry name" value="GFO_IDH_MocA"/>
    <property type="match status" value="1"/>
</dbReference>
<feature type="domain" description="Gfo/Idh/MocA-like oxidoreductase N-terminal" evidence="1">
    <location>
        <begin position="1"/>
        <end position="116"/>
    </location>
</feature>
<dbReference type="AlphaFoldDB" id="A0A6N8U414"/>
<evidence type="ECO:0000259" key="2">
    <source>
        <dbReference type="Pfam" id="PF22725"/>
    </source>
</evidence>
<dbReference type="Pfam" id="PF22725">
    <property type="entry name" value="GFO_IDH_MocA_C3"/>
    <property type="match status" value="1"/>
</dbReference>
<evidence type="ECO:0000313" key="3">
    <source>
        <dbReference type="EMBL" id="MXQ72710.1"/>
    </source>
</evidence>
<protein>
    <submittedName>
        <fullName evidence="3">Gfo/Idh/MocA family oxidoreductase</fullName>
    </submittedName>
</protein>
<dbReference type="Gene3D" id="3.30.360.10">
    <property type="entry name" value="Dihydrodipicolinate Reductase, domain 2"/>
    <property type="match status" value="1"/>
</dbReference>
<dbReference type="InterPro" id="IPR000683">
    <property type="entry name" value="Gfo/Idh/MocA-like_OxRdtase_N"/>
</dbReference>
<accession>A0A6N8U414</accession>
<sequence length="329" mass="37007">MKVATIGTSFITEWFLTAVEQNEGVECIAIHSRSEAKGKALADKFHVGKVYTNVDEMLCDEQIDTVYVASPNALHYDYALQALEADKNVICEKPFTSTTAELDHLTEVAKARKLFLFEAIVTVHMPNFKTIQEHIEELGKLRMVQCNFSQYSSRYDKFLAGENPNIFNPEFSGGALGDLNIYNIHFTMKLFGKPKHAQYFPNIAENGIDTSGVLILDYGSFKSVCVACKDSRSKNSVQIQGENGYLYIESESSKCDNVSMHINDSETLLSVEQNPIALYYELGDFIKIINAKDYDTCYEMLKYSRDVLDVVEHARKAAGIVFKADSRTI</sequence>
<keyword evidence="4" id="KW-1185">Reference proteome</keyword>
<dbReference type="Proteomes" id="UP000434036">
    <property type="component" value="Unassembled WGS sequence"/>
</dbReference>
<dbReference type="RefSeq" id="WP_160624193.1">
    <property type="nucleotide sequence ID" value="NZ_WUUQ01000001.1"/>
</dbReference>
<evidence type="ECO:0000313" key="4">
    <source>
        <dbReference type="Proteomes" id="UP000434036"/>
    </source>
</evidence>
<dbReference type="InterPro" id="IPR036291">
    <property type="entry name" value="NAD(P)-bd_dom_sf"/>
</dbReference>
<comment type="caution">
    <text evidence="3">The sequence shown here is derived from an EMBL/GenBank/DDBJ whole genome shotgun (WGS) entry which is preliminary data.</text>
</comment>
<organism evidence="3 4">
    <name type="scientific">Copranaerobaculum intestinale</name>
    <dbReference type="NCBI Taxonomy" id="2692629"/>
    <lineage>
        <taxon>Bacteria</taxon>
        <taxon>Bacillati</taxon>
        <taxon>Bacillota</taxon>
        <taxon>Erysipelotrichia</taxon>
        <taxon>Erysipelotrichales</taxon>
        <taxon>Erysipelotrichaceae</taxon>
        <taxon>Copranaerobaculum</taxon>
    </lineage>
</organism>
<feature type="domain" description="GFO/IDH/MocA-like oxidoreductase" evidence="2">
    <location>
        <begin position="131"/>
        <end position="246"/>
    </location>
</feature>
<proteinExistence type="predicted"/>
<dbReference type="EMBL" id="WUUQ01000001">
    <property type="protein sequence ID" value="MXQ72710.1"/>
    <property type="molecule type" value="Genomic_DNA"/>
</dbReference>
<dbReference type="Gene3D" id="3.40.50.720">
    <property type="entry name" value="NAD(P)-binding Rossmann-like Domain"/>
    <property type="match status" value="1"/>
</dbReference>
<dbReference type="SUPFAM" id="SSF55347">
    <property type="entry name" value="Glyceraldehyde-3-phosphate dehydrogenase-like, C-terminal domain"/>
    <property type="match status" value="1"/>
</dbReference>
<dbReference type="InterPro" id="IPR055170">
    <property type="entry name" value="GFO_IDH_MocA-like_dom"/>
</dbReference>
<dbReference type="PANTHER" id="PTHR43054">
    <property type="match status" value="1"/>
</dbReference>
<reference evidence="3 4" key="2">
    <citation type="submission" date="2020-01" db="EMBL/GenBank/DDBJ databases">
        <title>Clostridiaceae sp. nov. isolated from the gut of human by culturomics.</title>
        <authorList>
            <person name="Chang Y."/>
        </authorList>
    </citation>
    <scope>NUCLEOTIDE SEQUENCE [LARGE SCALE GENOMIC DNA]</scope>
    <source>
        <strain evidence="3 4">DONG20-135</strain>
    </source>
</reference>
<gene>
    <name evidence="3" type="ORF">GSF08_01960</name>
</gene>